<gene>
    <name evidence="2" type="ORF">BU24DRAFT_411176</name>
</gene>
<dbReference type="RefSeq" id="XP_033381779.1">
    <property type="nucleotide sequence ID" value="XM_033526034.1"/>
</dbReference>
<accession>A0A6A5XL33</accession>
<evidence type="ECO:0000313" key="3">
    <source>
        <dbReference type="Proteomes" id="UP000799778"/>
    </source>
</evidence>
<evidence type="ECO:0000313" key="2">
    <source>
        <dbReference type="EMBL" id="KAF2013440.1"/>
    </source>
</evidence>
<evidence type="ECO:0000256" key="1">
    <source>
        <dbReference type="SAM" id="MobiDB-lite"/>
    </source>
</evidence>
<organism evidence="2 3">
    <name type="scientific">Aaosphaeria arxii CBS 175.79</name>
    <dbReference type="NCBI Taxonomy" id="1450172"/>
    <lineage>
        <taxon>Eukaryota</taxon>
        <taxon>Fungi</taxon>
        <taxon>Dikarya</taxon>
        <taxon>Ascomycota</taxon>
        <taxon>Pezizomycotina</taxon>
        <taxon>Dothideomycetes</taxon>
        <taxon>Pleosporomycetidae</taxon>
        <taxon>Pleosporales</taxon>
        <taxon>Pleosporales incertae sedis</taxon>
        <taxon>Aaosphaeria</taxon>
    </lineage>
</organism>
<dbReference type="Proteomes" id="UP000799778">
    <property type="component" value="Unassembled WGS sequence"/>
</dbReference>
<reference evidence="2" key="1">
    <citation type="journal article" date="2020" name="Stud. Mycol.">
        <title>101 Dothideomycetes genomes: a test case for predicting lifestyles and emergence of pathogens.</title>
        <authorList>
            <person name="Haridas S."/>
            <person name="Albert R."/>
            <person name="Binder M."/>
            <person name="Bloem J."/>
            <person name="Labutti K."/>
            <person name="Salamov A."/>
            <person name="Andreopoulos B."/>
            <person name="Baker S."/>
            <person name="Barry K."/>
            <person name="Bills G."/>
            <person name="Bluhm B."/>
            <person name="Cannon C."/>
            <person name="Castanera R."/>
            <person name="Culley D."/>
            <person name="Daum C."/>
            <person name="Ezra D."/>
            <person name="Gonzalez J."/>
            <person name="Henrissat B."/>
            <person name="Kuo A."/>
            <person name="Liang C."/>
            <person name="Lipzen A."/>
            <person name="Lutzoni F."/>
            <person name="Magnuson J."/>
            <person name="Mondo S."/>
            <person name="Nolan M."/>
            <person name="Ohm R."/>
            <person name="Pangilinan J."/>
            <person name="Park H.-J."/>
            <person name="Ramirez L."/>
            <person name="Alfaro M."/>
            <person name="Sun H."/>
            <person name="Tritt A."/>
            <person name="Yoshinaga Y."/>
            <person name="Zwiers L.-H."/>
            <person name="Turgeon B."/>
            <person name="Goodwin S."/>
            <person name="Spatafora J."/>
            <person name="Crous P."/>
            <person name="Grigoriev I."/>
        </authorList>
    </citation>
    <scope>NUCLEOTIDE SEQUENCE</scope>
    <source>
        <strain evidence="2">CBS 175.79</strain>
    </source>
</reference>
<dbReference type="AlphaFoldDB" id="A0A6A5XL33"/>
<sequence>MTPTSRYPQQSIASTPPSNPPKTYQARRDKGRPYHADQIRPLHGEKPLEKPHAHLLAKDRIEMAIRGDQGCPCQSNLLKKDGISLPESIRGRWKMVTARSVAQCDANWLGDNDLALTAGCSVSLMLCCVSVTRLNGMMRSEQTSCSPSLNRATLETSNI</sequence>
<name>A0A6A5XL33_9PLEO</name>
<feature type="compositionally biased region" description="Basic and acidic residues" evidence="1">
    <location>
        <begin position="26"/>
        <end position="47"/>
    </location>
</feature>
<feature type="region of interest" description="Disordered" evidence="1">
    <location>
        <begin position="1"/>
        <end position="47"/>
    </location>
</feature>
<proteinExistence type="predicted"/>
<dbReference type="EMBL" id="ML978071">
    <property type="protein sequence ID" value="KAF2013440.1"/>
    <property type="molecule type" value="Genomic_DNA"/>
</dbReference>
<protein>
    <submittedName>
        <fullName evidence="2">Uncharacterized protein</fullName>
    </submittedName>
</protein>
<dbReference type="GeneID" id="54283431"/>
<keyword evidence="3" id="KW-1185">Reference proteome</keyword>
<feature type="compositionally biased region" description="Polar residues" evidence="1">
    <location>
        <begin position="1"/>
        <end position="16"/>
    </location>
</feature>